<keyword evidence="2" id="KW-1185">Reference proteome</keyword>
<organism evidence="1 2">
    <name type="scientific">Anabaena catenula FACHB-362</name>
    <dbReference type="NCBI Taxonomy" id="2692877"/>
    <lineage>
        <taxon>Bacteria</taxon>
        <taxon>Bacillati</taxon>
        <taxon>Cyanobacteriota</taxon>
        <taxon>Cyanophyceae</taxon>
        <taxon>Nostocales</taxon>
        <taxon>Nostocaceae</taxon>
        <taxon>Anabaena</taxon>
    </lineage>
</organism>
<proteinExistence type="predicted"/>
<name>A0ABR8J9C7_9NOST</name>
<comment type="caution">
    <text evidence="1">The sequence shown here is derived from an EMBL/GenBank/DDBJ whole genome shotgun (WGS) entry which is preliminary data.</text>
</comment>
<dbReference type="Proteomes" id="UP000660381">
    <property type="component" value="Unassembled WGS sequence"/>
</dbReference>
<sequence length="325" mass="37201">MSLTKQQDLKLPPIPRTFAEAVVRVNQFVLSEFEREIAQKQLYYHTIDHVMGVKQRAGLIFQTITPYLLIADESITRMELLVDLCAIAHDMIQIFIPNPPLTPRRREASVSEYVTIERLLDYIQDLNQQISASNPKSIALFTNADLSIIQEAISATICLYDPTDQSIYQPSLYDTNQNISHIARIIALADIGGLGMEGIAAYNKESSLLFLEENPDIIPIIQNHQIQTLATDDPELYENIRQRLLRRAQFQVNFAKSRLHRLSYELRGFPEVAILTLRQTTFKYLNIQIIQEIAATTPRDPEASLEVLIKFFEFERLLSTIQILA</sequence>
<evidence type="ECO:0000313" key="2">
    <source>
        <dbReference type="Proteomes" id="UP000660381"/>
    </source>
</evidence>
<dbReference type="EMBL" id="JACJTQ010000062">
    <property type="protein sequence ID" value="MBD2694825.1"/>
    <property type="molecule type" value="Genomic_DNA"/>
</dbReference>
<evidence type="ECO:0000313" key="1">
    <source>
        <dbReference type="EMBL" id="MBD2694825.1"/>
    </source>
</evidence>
<dbReference type="RefSeq" id="WP_190908951.1">
    <property type="nucleotide sequence ID" value="NZ_JACJTQ010000062.1"/>
</dbReference>
<gene>
    <name evidence="1" type="ORF">H6G68_24330</name>
</gene>
<protein>
    <submittedName>
        <fullName evidence="1">Uncharacterized protein</fullName>
    </submittedName>
</protein>
<dbReference type="SUPFAM" id="SSF109604">
    <property type="entry name" value="HD-domain/PDEase-like"/>
    <property type="match status" value="1"/>
</dbReference>
<reference evidence="1 2" key="1">
    <citation type="journal article" date="2020" name="ISME J.">
        <title>Comparative genomics reveals insights into cyanobacterial evolution and habitat adaptation.</title>
        <authorList>
            <person name="Chen M.Y."/>
            <person name="Teng W.K."/>
            <person name="Zhao L."/>
            <person name="Hu C.X."/>
            <person name="Zhou Y.K."/>
            <person name="Han B.P."/>
            <person name="Song L.R."/>
            <person name="Shu W.S."/>
        </authorList>
    </citation>
    <scope>NUCLEOTIDE SEQUENCE [LARGE SCALE GENOMIC DNA]</scope>
    <source>
        <strain evidence="1 2">FACHB-362</strain>
    </source>
</reference>
<accession>A0ABR8J9C7</accession>